<accession>A0AA39H738</accession>
<feature type="region of interest" description="Disordered" evidence="1">
    <location>
        <begin position="38"/>
        <end position="109"/>
    </location>
</feature>
<organism evidence="2 3">
    <name type="scientific">Steinernema hermaphroditum</name>
    <dbReference type="NCBI Taxonomy" id="289476"/>
    <lineage>
        <taxon>Eukaryota</taxon>
        <taxon>Metazoa</taxon>
        <taxon>Ecdysozoa</taxon>
        <taxon>Nematoda</taxon>
        <taxon>Chromadorea</taxon>
        <taxon>Rhabditida</taxon>
        <taxon>Tylenchina</taxon>
        <taxon>Panagrolaimomorpha</taxon>
        <taxon>Strongyloidoidea</taxon>
        <taxon>Steinernematidae</taxon>
        <taxon>Steinernema</taxon>
    </lineage>
</organism>
<gene>
    <name evidence="2" type="ORF">QR680_003045</name>
</gene>
<comment type="caution">
    <text evidence="2">The sequence shown here is derived from an EMBL/GenBank/DDBJ whole genome shotgun (WGS) entry which is preliminary data.</text>
</comment>
<evidence type="ECO:0000313" key="2">
    <source>
        <dbReference type="EMBL" id="KAK0399433.1"/>
    </source>
</evidence>
<keyword evidence="3" id="KW-1185">Reference proteome</keyword>
<reference evidence="2" key="1">
    <citation type="submission" date="2023-06" db="EMBL/GenBank/DDBJ databases">
        <title>Genomic analysis of the entomopathogenic nematode Steinernema hermaphroditum.</title>
        <authorList>
            <person name="Schwarz E.M."/>
            <person name="Heppert J.K."/>
            <person name="Baniya A."/>
            <person name="Schwartz H.T."/>
            <person name="Tan C.-H."/>
            <person name="Antoshechkin I."/>
            <person name="Sternberg P.W."/>
            <person name="Goodrich-Blair H."/>
            <person name="Dillman A.R."/>
        </authorList>
    </citation>
    <scope>NUCLEOTIDE SEQUENCE</scope>
    <source>
        <strain evidence="2">PS9179</strain>
        <tissue evidence="2">Whole animal</tissue>
    </source>
</reference>
<name>A0AA39H738_9BILA</name>
<protein>
    <submittedName>
        <fullName evidence="2">Uncharacterized protein</fullName>
    </submittedName>
</protein>
<dbReference type="Proteomes" id="UP001175271">
    <property type="component" value="Unassembled WGS sequence"/>
</dbReference>
<sequence>MEKGQTTRRTRRSWEVGRCNGEIEYAWLFSIFSRAPSISPTDHRHQPGVRSFVRSGETSEQQSVGGNGQAALQIEQQKMVQKTRKRRRITAISSEKRAPEKTAKEEFASSVRTTAAAAAATRSIDKDRSFVAHRTRHTHNLIAQ</sequence>
<evidence type="ECO:0000313" key="3">
    <source>
        <dbReference type="Proteomes" id="UP001175271"/>
    </source>
</evidence>
<feature type="compositionally biased region" description="Basic and acidic residues" evidence="1">
    <location>
        <begin position="94"/>
        <end position="107"/>
    </location>
</feature>
<proteinExistence type="predicted"/>
<dbReference type="AlphaFoldDB" id="A0AA39H738"/>
<evidence type="ECO:0000256" key="1">
    <source>
        <dbReference type="SAM" id="MobiDB-lite"/>
    </source>
</evidence>
<dbReference type="EMBL" id="JAUCMV010000005">
    <property type="protein sequence ID" value="KAK0399433.1"/>
    <property type="molecule type" value="Genomic_DNA"/>
</dbReference>